<sequence>MGNGSLGLGMRVEQDPTIVHQTTGAASGTGADPGGSVKGMRTLVFAHRGSSKAYAENTRAAYMQALADGADGIECDIHLSADGFVVCHHDPTVDRTSNSSGRIGEKTLEELKSLDFSSWRNPEIPAAYGQLHDQFLTLGELIELMKDAGPGVGLAVEIKHPSPFGRQLEEAMFTELESLGWNSGTSMLGDIQVSFMSFDPGSVRFMMDRVSAEHICQLVTEVDEQWIEELCEAGETDKAGVAAVLAQAMTEGAELLSSGEPQLAGPGVAYMRKHPRLTDQWLARGATFRVWTVDDPRDATYLVERGVAQLTSNVPALIKEHLGIA</sequence>
<dbReference type="PANTHER" id="PTHR46211:SF13">
    <property type="entry name" value="GLYCEROPHOSPHODIESTER PHOSPHODIESTERASE 1-RELATED"/>
    <property type="match status" value="1"/>
</dbReference>
<organism evidence="2 3">
    <name type="scientific">Paeniglutamicibacter gangotriensis</name>
    <dbReference type="NCBI Taxonomy" id="254787"/>
    <lineage>
        <taxon>Bacteria</taxon>
        <taxon>Bacillati</taxon>
        <taxon>Actinomycetota</taxon>
        <taxon>Actinomycetes</taxon>
        <taxon>Micrococcales</taxon>
        <taxon>Micrococcaceae</taxon>
        <taxon>Paeniglutamicibacter</taxon>
    </lineage>
</organism>
<dbReference type="OrthoDB" id="9758957at2"/>
<dbReference type="AlphaFoldDB" id="A0A5B0E7W2"/>
<comment type="caution">
    <text evidence="2">The sequence shown here is derived from an EMBL/GenBank/DDBJ whole genome shotgun (WGS) entry which is preliminary data.</text>
</comment>
<dbReference type="SUPFAM" id="SSF51695">
    <property type="entry name" value="PLC-like phosphodiesterases"/>
    <property type="match status" value="1"/>
</dbReference>
<gene>
    <name evidence="2" type="ORF">FQ154_17695</name>
</gene>
<dbReference type="PANTHER" id="PTHR46211">
    <property type="entry name" value="GLYCEROPHOSPHORYL DIESTER PHOSPHODIESTERASE"/>
    <property type="match status" value="1"/>
</dbReference>
<evidence type="ECO:0000313" key="3">
    <source>
        <dbReference type="Proteomes" id="UP000323856"/>
    </source>
</evidence>
<dbReference type="InterPro" id="IPR030395">
    <property type="entry name" value="GP_PDE_dom"/>
</dbReference>
<dbReference type="PROSITE" id="PS51704">
    <property type="entry name" value="GP_PDE"/>
    <property type="match status" value="1"/>
</dbReference>
<proteinExistence type="predicted"/>
<reference evidence="2 3" key="1">
    <citation type="submission" date="2019-07" db="EMBL/GenBank/DDBJ databases">
        <title>Analysis of the biochemical properties, biological activity and biotechnological potential of siderophores and biosurfactants produced by Antarctic psychrotolerant bacteria.</title>
        <authorList>
            <person name="Styczynski M."/>
            <person name="Krucon T."/>
            <person name="Decewicz P."/>
            <person name="Dziewit L."/>
        </authorList>
    </citation>
    <scope>NUCLEOTIDE SEQUENCE [LARGE SCALE GENOMIC DNA]</scope>
    <source>
        <strain evidence="2 3">ANT_H27</strain>
    </source>
</reference>
<evidence type="ECO:0000313" key="2">
    <source>
        <dbReference type="EMBL" id="KAA0973539.1"/>
    </source>
</evidence>
<dbReference type="GO" id="GO:0006629">
    <property type="term" value="P:lipid metabolic process"/>
    <property type="evidence" value="ECO:0007669"/>
    <property type="project" value="InterPro"/>
</dbReference>
<dbReference type="GO" id="GO:0008081">
    <property type="term" value="F:phosphoric diester hydrolase activity"/>
    <property type="evidence" value="ECO:0007669"/>
    <property type="project" value="InterPro"/>
</dbReference>
<dbReference type="Pfam" id="PF03009">
    <property type="entry name" value="GDPD"/>
    <property type="match status" value="1"/>
</dbReference>
<feature type="domain" description="GP-PDE" evidence="1">
    <location>
        <begin position="42"/>
        <end position="322"/>
    </location>
</feature>
<dbReference type="InterPro" id="IPR017946">
    <property type="entry name" value="PLC-like_Pdiesterase_TIM-brl"/>
</dbReference>
<dbReference type="Proteomes" id="UP000323856">
    <property type="component" value="Unassembled WGS sequence"/>
</dbReference>
<dbReference type="EMBL" id="VOBL01000024">
    <property type="protein sequence ID" value="KAA0973539.1"/>
    <property type="molecule type" value="Genomic_DNA"/>
</dbReference>
<evidence type="ECO:0000259" key="1">
    <source>
        <dbReference type="PROSITE" id="PS51704"/>
    </source>
</evidence>
<dbReference type="Gene3D" id="3.20.20.190">
    <property type="entry name" value="Phosphatidylinositol (PI) phosphodiesterase"/>
    <property type="match status" value="1"/>
</dbReference>
<name>A0A5B0E7W2_9MICC</name>
<protein>
    <submittedName>
        <fullName evidence="2">Glycerophosphodiester phosphodiesterase</fullName>
    </submittedName>
</protein>
<accession>A0A5B0E7W2</accession>